<dbReference type="GeneID" id="9347263"/>
<feature type="region of interest" description="Disordered" evidence="1">
    <location>
        <begin position="25"/>
        <end position="59"/>
    </location>
</feature>
<name>D7EAU6_METEZ</name>
<evidence type="ECO:0000256" key="1">
    <source>
        <dbReference type="SAM" id="MobiDB-lite"/>
    </source>
</evidence>
<dbReference type="SUPFAM" id="SSF49503">
    <property type="entry name" value="Cupredoxins"/>
    <property type="match status" value="1"/>
</dbReference>
<dbReference type="InterPro" id="IPR008972">
    <property type="entry name" value="Cupredoxin"/>
</dbReference>
<dbReference type="STRING" id="644295.Metev_1621"/>
<dbReference type="EMBL" id="CP002069">
    <property type="protein sequence ID" value="ADI74463.1"/>
    <property type="molecule type" value="Genomic_DNA"/>
</dbReference>
<evidence type="ECO:0000313" key="3">
    <source>
        <dbReference type="Proteomes" id="UP000000391"/>
    </source>
</evidence>
<evidence type="ECO:0000313" key="2">
    <source>
        <dbReference type="EMBL" id="ADI74463.1"/>
    </source>
</evidence>
<dbReference type="RefSeq" id="WP_013195028.1">
    <property type="nucleotide sequence ID" value="NC_014253.1"/>
</dbReference>
<dbReference type="KEGG" id="mev:Metev_1621"/>
<proteinExistence type="predicted"/>
<accession>D7EAU6</accession>
<protein>
    <submittedName>
        <fullName evidence="2">Uncharacterized protein</fullName>
    </submittedName>
</protein>
<dbReference type="PANTHER" id="PTHR36507:SF1">
    <property type="entry name" value="BLL1555 PROTEIN"/>
    <property type="match status" value="1"/>
</dbReference>
<dbReference type="InterPro" id="IPR052721">
    <property type="entry name" value="ET_Amicyanin"/>
</dbReference>
<dbReference type="AlphaFoldDB" id="D7EAU6"/>
<dbReference type="PROSITE" id="PS51257">
    <property type="entry name" value="PROKAR_LIPOPROTEIN"/>
    <property type="match status" value="1"/>
</dbReference>
<feature type="compositionally biased region" description="Polar residues" evidence="1">
    <location>
        <begin position="34"/>
        <end position="49"/>
    </location>
</feature>
<reference evidence="2 3" key="1">
    <citation type="submission" date="2010-06" db="EMBL/GenBank/DDBJ databases">
        <title>Complete sequence chromosome of Methanohalobium evestigatum Z-7303.</title>
        <authorList>
            <consortium name="US DOE Joint Genome Institute"/>
            <person name="Lucas S."/>
            <person name="Copeland A."/>
            <person name="Lapidus A."/>
            <person name="Cheng J.-F."/>
            <person name="Bruce D."/>
            <person name="Goodwin L."/>
            <person name="Pitluck S."/>
            <person name="Saunders E."/>
            <person name="Detter J.C."/>
            <person name="Han C."/>
            <person name="Tapia R."/>
            <person name="Land M."/>
            <person name="Hauser L."/>
            <person name="Kyrpides N."/>
            <person name="Mikhailova N."/>
            <person name="Sieprawska-Lupa M."/>
            <person name="Whitman W.B."/>
            <person name="Anderson I."/>
            <person name="Woyke T."/>
        </authorList>
    </citation>
    <scope>NUCLEOTIDE SEQUENCE [LARGE SCALE GENOMIC DNA]</scope>
    <source>
        <strain evidence="3">ATCC BAA-1072 / DSM 3721 / NBRC 107634 / OCM 161 / Z-7303</strain>
    </source>
</reference>
<sequence precursor="true">MKPKIIVIILVLIPLIFAGCVENGEVVPDDNETDGGTTPVDNNSKNNMTPPEDNDTDVNVTPDVNETANETPVKDPESVLIRLQNYASLPSEVEINKGDTVVWQNFQNDPKRPFTLVSEDRLWENTTIVYRQTFKYTFNETGTYNFSVRPFSQRMSGTITVK</sequence>
<dbReference type="OrthoDB" id="137915at2157"/>
<gene>
    <name evidence="2" type="ordered locus">Metev_1621</name>
</gene>
<organism evidence="2 3">
    <name type="scientific">Methanohalobium evestigatum (strain ATCC BAA-1072 / DSM 3721 / NBRC 107634 / OCM 161 / Z-7303)</name>
    <dbReference type="NCBI Taxonomy" id="644295"/>
    <lineage>
        <taxon>Archaea</taxon>
        <taxon>Methanobacteriati</taxon>
        <taxon>Methanobacteriota</taxon>
        <taxon>Stenosarchaea group</taxon>
        <taxon>Methanomicrobia</taxon>
        <taxon>Methanosarcinales</taxon>
        <taxon>Methanosarcinaceae</taxon>
        <taxon>Methanohalobium</taxon>
    </lineage>
</organism>
<dbReference type="Gene3D" id="2.60.40.420">
    <property type="entry name" value="Cupredoxins - blue copper proteins"/>
    <property type="match status" value="1"/>
</dbReference>
<keyword evidence="3" id="KW-1185">Reference proteome</keyword>
<dbReference type="PANTHER" id="PTHR36507">
    <property type="entry name" value="BLL1555 PROTEIN"/>
    <property type="match status" value="1"/>
</dbReference>
<dbReference type="HOGENOM" id="CLU_113179_1_0_2"/>
<dbReference type="Proteomes" id="UP000000391">
    <property type="component" value="Chromosome"/>
</dbReference>